<dbReference type="WBParaSite" id="PTRK_0001291900.1">
    <property type="protein sequence ID" value="PTRK_0001291900.1"/>
    <property type="gene ID" value="PTRK_0001291900"/>
</dbReference>
<sequence length="110" mass="12707">MNTQYVAELNQESVNELTMNTNFFAPQPIYGGDRPSDCTQKNTYFCPSRKGPTDEWKCIKLEDLCDSHPDCPNYEDENPTICMFHVLLRNQLQIFAKIVKSALENKRGKE</sequence>
<evidence type="ECO:0000313" key="3">
    <source>
        <dbReference type="Proteomes" id="UP000038045"/>
    </source>
</evidence>
<evidence type="ECO:0000256" key="2">
    <source>
        <dbReference type="PROSITE-ProRule" id="PRU00124"/>
    </source>
</evidence>
<dbReference type="AlphaFoldDB" id="A0A0N4ZW85"/>
<keyword evidence="3" id="KW-1185">Reference proteome</keyword>
<dbReference type="Gene3D" id="4.10.400.10">
    <property type="entry name" value="Low-density Lipoprotein Receptor"/>
    <property type="match status" value="1"/>
</dbReference>
<dbReference type="PROSITE" id="PS50068">
    <property type="entry name" value="LDLRA_2"/>
    <property type="match status" value="1"/>
</dbReference>
<keyword evidence="1" id="KW-1015">Disulfide bond</keyword>
<reference evidence="4" key="1">
    <citation type="submission" date="2017-02" db="UniProtKB">
        <authorList>
            <consortium name="WormBaseParasite"/>
        </authorList>
    </citation>
    <scope>IDENTIFICATION</scope>
</reference>
<dbReference type="GO" id="GO:0043410">
    <property type="term" value="P:positive regulation of MAPK cascade"/>
    <property type="evidence" value="ECO:0007669"/>
    <property type="project" value="TreeGrafter"/>
</dbReference>
<dbReference type="Proteomes" id="UP000038045">
    <property type="component" value="Unplaced"/>
</dbReference>
<protein>
    <submittedName>
        <fullName evidence="4">Uncharacterized protein</fullName>
    </submittedName>
</protein>
<dbReference type="PROSITE" id="PS01209">
    <property type="entry name" value="LDLRA_1"/>
    <property type="match status" value="1"/>
</dbReference>
<dbReference type="GO" id="GO:0043195">
    <property type="term" value="C:terminal bouton"/>
    <property type="evidence" value="ECO:0007669"/>
    <property type="project" value="TreeGrafter"/>
</dbReference>
<organism evidence="3 4">
    <name type="scientific">Parastrongyloides trichosuri</name>
    <name type="common">Possum-specific nematode worm</name>
    <dbReference type="NCBI Taxonomy" id="131310"/>
    <lineage>
        <taxon>Eukaryota</taxon>
        <taxon>Metazoa</taxon>
        <taxon>Ecdysozoa</taxon>
        <taxon>Nematoda</taxon>
        <taxon>Chromadorea</taxon>
        <taxon>Rhabditida</taxon>
        <taxon>Tylenchina</taxon>
        <taxon>Panagrolaimomorpha</taxon>
        <taxon>Strongyloidoidea</taxon>
        <taxon>Strongyloididae</taxon>
        <taxon>Parastrongyloides</taxon>
    </lineage>
</organism>
<dbReference type="InterPro" id="IPR023415">
    <property type="entry name" value="LDLR_class-A_CS"/>
</dbReference>
<evidence type="ECO:0000313" key="4">
    <source>
        <dbReference type="WBParaSite" id="PTRK_0001291900.1"/>
    </source>
</evidence>
<dbReference type="PANTHER" id="PTHR21105">
    <property type="entry name" value="GH16255P"/>
    <property type="match status" value="1"/>
</dbReference>
<dbReference type="InterPro" id="IPR036055">
    <property type="entry name" value="LDL_receptor-like_sf"/>
</dbReference>
<dbReference type="SUPFAM" id="SSF57424">
    <property type="entry name" value="LDL receptor-like module"/>
    <property type="match status" value="1"/>
</dbReference>
<comment type="caution">
    <text evidence="2">Lacks conserved residue(s) required for the propagation of feature annotation.</text>
</comment>
<proteinExistence type="predicted"/>
<dbReference type="InterPro" id="IPR002172">
    <property type="entry name" value="LDrepeatLR_classA_rpt"/>
</dbReference>
<evidence type="ECO:0000256" key="1">
    <source>
        <dbReference type="ARBA" id="ARBA00023157"/>
    </source>
</evidence>
<accession>A0A0N4ZW85</accession>
<dbReference type="GO" id="GO:0030297">
    <property type="term" value="F:transmembrane receptor protein tyrosine kinase activator activity"/>
    <property type="evidence" value="ECO:0007669"/>
    <property type="project" value="TreeGrafter"/>
</dbReference>
<name>A0A0N4ZW85_PARTI</name>
<dbReference type="PANTHER" id="PTHR21105:SF0">
    <property type="entry name" value="GH16255P"/>
    <property type="match status" value="1"/>
</dbReference>